<sequence length="390" mass="44020">MKTPWINYKKMKEVSSKQIDYTEWMNQIKLSNNIDHTSQLNSTDSEKEDKTCFAAHLDSNRELPIPSVINDEEEIVHHLDPEETDETNTGEEQDFAAQLNSDCKIVSPSESDVGNKVRRPLDIEEMAQNSSTDSGHASSGTVCSITQKTPFSTHVTIDDFLHAPICGEMVRNTFEFLDLNNHLTPQFETKLFNTTTDYPEQPNCRLVRSKINEIICLMQTDTNDKNSQKNNPSKSVVVPLHSAPSIKKGETNNHAYSSDDFMHIRVPVVVGEYKIEIGLEENILFEKGIVAFKEISNEVILTDCRFVPHQFSQALGNGTCTASKANLFIEGYIHQNIEYTSSHTRNAVPAQNESLNDANQLYQNIVLELIIHILQVQQIRVSYDSQGTRG</sequence>
<proteinExistence type="predicted"/>
<accession>A0ABV2PE68</accession>
<dbReference type="Pfam" id="PF25250">
    <property type="entry name" value="DUF7852"/>
    <property type="match status" value="1"/>
</dbReference>
<organism evidence="2 3">
    <name type="scientific">Lysinibacillus parviboronicapiens</name>
    <dbReference type="NCBI Taxonomy" id="436516"/>
    <lineage>
        <taxon>Bacteria</taxon>
        <taxon>Bacillati</taxon>
        <taxon>Bacillota</taxon>
        <taxon>Bacilli</taxon>
        <taxon>Bacillales</taxon>
        <taxon>Bacillaceae</taxon>
        <taxon>Lysinibacillus</taxon>
    </lineage>
</organism>
<protein>
    <recommendedName>
        <fullName evidence="1">DUF7852 domain-containing protein</fullName>
    </recommendedName>
</protein>
<name>A0ABV2PE68_9BACI</name>
<evidence type="ECO:0000259" key="1">
    <source>
        <dbReference type="Pfam" id="PF25250"/>
    </source>
</evidence>
<comment type="caution">
    <text evidence="2">The sequence shown here is derived from an EMBL/GenBank/DDBJ whole genome shotgun (WGS) entry which is preliminary data.</text>
</comment>
<gene>
    <name evidence="2" type="ORF">ABIA69_000092</name>
</gene>
<dbReference type="InterPro" id="IPR057174">
    <property type="entry name" value="DUF7852"/>
</dbReference>
<dbReference type="NCBIfam" id="NF045793">
    <property type="entry name" value="BC_2427_fam"/>
    <property type="match status" value="1"/>
</dbReference>
<reference evidence="2 3" key="1">
    <citation type="submission" date="2024-06" db="EMBL/GenBank/DDBJ databases">
        <title>Sorghum-associated microbial communities from plants grown in Nebraska, USA.</title>
        <authorList>
            <person name="Schachtman D."/>
        </authorList>
    </citation>
    <scope>NUCLEOTIDE SEQUENCE [LARGE SCALE GENOMIC DNA]</scope>
    <source>
        <strain evidence="2 3">736</strain>
    </source>
</reference>
<dbReference type="Proteomes" id="UP001549363">
    <property type="component" value="Unassembled WGS sequence"/>
</dbReference>
<evidence type="ECO:0000313" key="2">
    <source>
        <dbReference type="EMBL" id="MET4558949.1"/>
    </source>
</evidence>
<evidence type="ECO:0000313" key="3">
    <source>
        <dbReference type="Proteomes" id="UP001549363"/>
    </source>
</evidence>
<keyword evidence="3" id="KW-1185">Reference proteome</keyword>
<feature type="domain" description="DUF7852" evidence="1">
    <location>
        <begin position="140"/>
        <end position="379"/>
    </location>
</feature>
<dbReference type="EMBL" id="JBEPSB010000001">
    <property type="protein sequence ID" value="MET4558949.1"/>
    <property type="molecule type" value="Genomic_DNA"/>
</dbReference>
<dbReference type="RefSeq" id="WP_354470666.1">
    <property type="nucleotide sequence ID" value="NZ_JBEPSB010000001.1"/>
</dbReference>